<name>A0A6V7W2M3_MELEN</name>
<dbReference type="AlphaFoldDB" id="A0A6V7W2M3"/>
<dbReference type="Proteomes" id="UP000580250">
    <property type="component" value="Unassembled WGS sequence"/>
</dbReference>
<evidence type="ECO:0000313" key="2">
    <source>
        <dbReference type="Proteomes" id="UP000580250"/>
    </source>
</evidence>
<accession>A0A6V7W2M3</accession>
<proteinExistence type="predicted"/>
<comment type="caution">
    <text evidence="1">The sequence shown here is derived from an EMBL/GenBank/DDBJ whole genome shotgun (WGS) entry which is preliminary data.</text>
</comment>
<organism evidence="1 2">
    <name type="scientific">Meloidogyne enterolobii</name>
    <name type="common">Root-knot nematode worm</name>
    <name type="synonym">Meloidogyne mayaguensis</name>
    <dbReference type="NCBI Taxonomy" id="390850"/>
    <lineage>
        <taxon>Eukaryota</taxon>
        <taxon>Metazoa</taxon>
        <taxon>Ecdysozoa</taxon>
        <taxon>Nematoda</taxon>
        <taxon>Chromadorea</taxon>
        <taxon>Rhabditida</taxon>
        <taxon>Tylenchina</taxon>
        <taxon>Tylenchomorpha</taxon>
        <taxon>Tylenchoidea</taxon>
        <taxon>Meloidogynidae</taxon>
        <taxon>Meloidogyninae</taxon>
        <taxon>Meloidogyne</taxon>
    </lineage>
</organism>
<protein>
    <submittedName>
        <fullName evidence="1">Uncharacterized protein</fullName>
    </submittedName>
</protein>
<sequence>MIFQFSFQLSEISTEENQGELNVLVNFDKKNQVKIEIEINGILNEEDKLYLMHSSLTSYKDKFSFCNYGISENNKIYTKRILLI</sequence>
<evidence type="ECO:0000313" key="1">
    <source>
        <dbReference type="EMBL" id="CAD2181425.1"/>
    </source>
</evidence>
<gene>
    <name evidence="1" type="ORF">MENT_LOCUS33568</name>
</gene>
<reference evidence="1 2" key="1">
    <citation type="submission" date="2020-08" db="EMBL/GenBank/DDBJ databases">
        <authorList>
            <person name="Koutsovoulos G."/>
            <person name="Danchin GJ E."/>
        </authorList>
    </citation>
    <scope>NUCLEOTIDE SEQUENCE [LARGE SCALE GENOMIC DNA]</scope>
</reference>
<dbReference type="EMBL" id="CAJEWN010000399">
    <property type="protein sequence ID" value="CAD2181425.1"/>
    <property type="molecule type" value="Genomic_DNA"/>
</dbReference>